<evidence type="ECO:0000313" key="4">
    <source>
        <dbReference type="Proteomes" id="UP000003257"/>
    </source>
</evidence>
<feature type="transmembrane region" description="Helical" evidence="1">
    <location>
        <begin position="39"/>
        <end position="61"/>
    </location>
</feature>
<dbReference type="Proteomes" id="UP000003257">
    <property type="component" value="Unassembled WGS sequence"/>
</dbReference>
<protein>
    <recommendedName>
        <fullName evidence="2">DUF305 domain-containing protein</fullName>
    </recommendedName>
</protein>
<evidence type="ECO:0000259" key="2">
    <source>
        <dbReference type="Pfam" id="PF03713"/>
    </source>
</evidence>
<feature type="domain" description="DUF305" evidence="2">
    <location>
        <begin position="92"/>
        <end position="181"/>
    </location>
</feature>
<dbReference type="Gene3D" id="1.20.1260.10">
    <property type="match status" value="1"/>
</dbReference>
<keyword evidence="1" id="KW-0472">Membrane</keyword>
<reference evidence="3 4" key="1">
    <citation type="submission" date="2007-11" db="EMBL/GenBank/DDBJ databases">
        <authorList>
            <person name="Wagner-Dobler I."/>
            <person name="Ferriera S."/>
            <person name="Johnson J."/>
            <person name="Kravitz S."/>
            <person name="Beeson K."/>
            <person name="Sutton G."/>
            <person name="Rogers Y.-H."/>
            <person name="Friedman R."/>
            <person name="Frazier M."/>
            <person name="Venter J.C."/>
        </authorList>
    </citation>
    <scope>NUCLEOTIDE SEQUENCE [LARGE SCALE GENOMIC DNA]</scope>
    <source>
        <strain evidence="3 4">HEL-45</strain>
    </source>
</reference>
<keyword evidence="1" id="KW-0812">Transmembrane</keyword>
<proteinExistence type="predicted"/>
<evidence type="ECO:0000313" key="3">
    <source>
        <dbReference type="EMBL" id="EDQ06484.1"/>
    </source>
</evidence>
<accession>A0ABP2DDI7</accession>
<keyword evidence="1" id="KW-1133">Transmembrane helix</keyword>
<feature type="transmembrane region" description="Helical" evidence="1">
    <location>
        <begin position="6"/>
        <end position="27"/>
    </location>
</feature>
<dbReference type="InterPro" id="IPR012347">
    <property type="entry name" value="Ferritin-like"/>
</dbReference>
<feature type="transmembrane region" description="Helical" evidence="1">
    <location>
        <begin position="67"/>
        <end position="84"/>
    </location>
</feature>
<evidence type="ECO:0000256" key="1">
    <source>
        <dbReference type="SAM" id="Phobius"/>
    </source>
</evidence>
<comment type="caution">
    <text evidence="3">The sequence shown here is derived from an EMBL/GenBank/DDBJ whole genome shotgun (WGS) entry which is preliminary data.</text>
</comment>
<keyword evidence="4" id="KW-1185">Reference proteome</keyword>
<dbReference type="EMBL" id="ABID01000001">
    <property type="protein sequence ID" value="EDQ06484.1"/>
    <property type="molecule type" value="Genomic_DNA"/>
</dbReference>
<sequence length="300" mass="32707">MSYWRFAAMIATSTIVMFGLMYINTYAFEHVFFSETRTYMALLMGAVMAVIMLSFMLSMYSNKAINIAIYVGSIVVFALTLWLVRSQVTVGDTSYMRAMIPHHSIAIMTSERAELSDPRVRKMADGIIAAQRKEIAEMRSLIADIEENGDAVDPELGEAESQPQVGTIDEALSSAEVAKVDPAGLTPENVESLLGTTATCQFSRTNEGEPSLVMAENAGGIKLSGTLIELQSDETIDQAALADGAQFTAEGVEVTVTPIAGADWADTEDNLRRSEAELKFHLDRGLTVGYRGFLDCENEL</sequence>
<dbReference type="RefSeq" id="WP_007118553.1">
    <property type="nucleotide sequence ID" value="NZ_ABID01000001.1"/>
</dbReference>
<organism evidence="3 4">
    <name type="scientific">Sulfitobacter indolifex HEL-45</name>
    <dbReference type="NCBI Taxonomy" id="391624"/>
    <lineage>
        <taxon>Bacteria</taxon>
        <taxon>Pseudomonadati</taxon>
        <taxon>Pseudomonadota</taxon>
        <taxon>Alphaproteobacteria</taxon>
        <taxon>Rhodobacterales</taxon>
        <taxon>Roseobacteraceae</taxon>
        <taxon>Sulfitobacter</taxon>
    </lineage>
</organism>
<name>A0ABP2DDI7_9RHOB</name>
<gene>
    <name evidence="3" type="ORF">OIHEL45_06700</name>
</gene>
<dbReference type="InterPro" id="IPR005183">
    <property type="entry name" value="DUF305_CopM-like"/>
</dbReference>
<dbReference type="Pfam" id="PF03713">
    <property type="entry name" value="DUF305"/>
    <property type="match status" value="1"/>
</dbReference>